<keyword evidence="12" id="KW-1185">Reference proteome</keyword>
<evidence type="ECO:0000256" key="2">
    <source>
        <dbReference type="ARBA" id="ARBA00022475"/>
    </source>
</evidence>
<protein>
    <recommendedName>
        <fullName evidence="10">Fluoride-specific ion channel</fullName>
    </recommendedName>
</protein>
<evidence type="ECO:0000256" key="7">
    <source>
        <dbReference type="ARBA" id="ARBA00035120"/>
    </source>
</evidence>
<proteinExistence type="inferred from homology"/>
<keyword evidence="2 10" id="KW-1003">Cell membrane</keyword>
<comment type="similarity">
    <text evidence="7 10">Belongs to the fluoride channel Fluc/FEX (TC 1.A.43) family.</text>
</comment>
<evidence type="ECO:0000313" key="11">
    <source>
        <dbReference type="EMBL" id="AOS47718.1"/>
    </source>
</evidence>
<dbReference type="RefSeq" id="WP_009744235.1">
    <property type="nucleotide sequence ID" value="NZ_CP017298.1"/>
</dbReference>
<keyword evidence="6" id="KW-0406">Ion transport</keyword>
<evidence type="ECO:0000256" key="4">
    <source>
        <dbReference type="ARBA" id="ARBA00022989"/>
    </source>
</evidence>
<evidence type="ECO:0000256" key="10">
    <source>
        <dbReference type="RuleBase" id="RU004340"/>
    </source>
</evidence>
<dbReference type="Pfam" id="PF02537">
    <property type="entry name" value="CRCB"/>
    <property type="match status" value="1"/>
</dbReference>
<evidence type="ECO:0000313" key="12">
    <source>
        <dbReference type="Proteomes" id="UP000095214"/>
    </source>
</evidence>
<organism evidence="11 12">
    <name type="scientific">Pauljensenia hongkongensis</name>
    <dbReference type="NCBI Taxonomy" id="178339"/>
    <lineage>
        <taxon>Bacteria</taxon>
        <taxon>Bacillati</taxon>
        <taxon>Actinomycetota</taxon>
        <taxon>Actinomycetes</taxon>
        <taxon>Actinomycetales</taxon>
        <taxon>Actinomycetaceae</taxon>
        <taxon>Pauljensenia</taxon>
    </lineage>
</organism>
<gene>
    <name evidence="11" type="ORF">BH719_07575</name>
</gene>
<evidence type="ECO:0000256" key="1">
    <source>
        <dbReference type="ARBA" id="ARBA00004651"/>
    </source>
</evidence>
<dbReference type="InterPro" id="IPR003691">
    <property type="entry name" value="FluC"/>
</dbReference>
<comment type="catalytic activity">
    <reaction evidence="8">
        <text>fluoride(in) = fluoride(out)</text>
        <dbReference type="Rhea" id="RHEA:76159"/>
        <dbReference type="ChEBI" id="CHEBI:17051"/>
    </reaction>
    <physiologicalReaction direction="left-to-right" evidence="8">
        <dbReference type="Rhea" id="RHEA:76160"/>
    </physiologicalReaction>
</comment>
<evidence type="ECO:0000256" key="6">
    <source>
        <dbReference type="ARBA" id="ARBA00023303"/>
    </source>
</evidence>
<feature type="transmembrane region" description="Helical" evidence="10">
    <location>
        <begin position="82"/>
        <end position="101"/>
    </location>
</feature>
<keyword evidence="3 10" id="KW-0812">Transmembrane</keyword>
<keyword evidence="6" id="KW-0407">Ion channel</keyword>
<keyword evidence="5 10" id="KW-0472">Membrane</keyword>
<sequence length="146" mass="14473">MDEHRMPPEWACVAAGGALGTLARAGLDSAAAARPVGGLFAPWSVLVANVVGALALGALAAFTAGRSAAFPERARALARLKLFAGTGFAGAFTTYGGYAAWTVSSAAQWSARAHGAALALAQSAGLLAVGAVAAWAGHRLVSGAQR</sequence>
<name>A0A1D8B3J3_9ACTO</name>
<comment type="function">
    <text evidence="9">Fluoride-specific ion channel. Important for reducing fluoride concentration in the cell, thus reducing its toxicity.</text>
</comment>
<feature type="transmembrane region" description="Helical" evidence="10">
    <location>
        <begin position="113"/>
        <end position="136"/>
    </location>
</feature>
<evidence type="ECO:0000256" key="3">
    <source>
        <dbReference type="ARBA" id="ARBA00022692"/>
    </source>
</evidence>
<feature type="transmembrane region" description="Helical" evidence="10">
    <location>
        <begin position="40"/>
        <end position="62"/>
    </location>
</feature>
<comment type="subcellular location">
    <subcellularLocation>
        <location evidence="1">Cell membrane</location>
        <topology evidence="1">Multi-pass membrane protein</topology>
    </subcellularLocation>
</comment>
<dbReference type="Proteomes" id="UP000095214">
    <property type="component" value="Chromosome"/>
</dbReference>
<accession>A0A1D8B3J3</accession>
<evidence type="ECO:0000256" key="9">
    <source>
        <dbReference type="ARBA" id="ARBA00049940"/>
    </source>
</evidence>
<keyword evidence="6" id="KW-0813">Transport</keyword>
<dbReference type="EMBL" id="CP017298">
    <property type="protein sequence ID" value="AOS47718.1"/>
    <property type="molecule type" value="Genomic_DNA"/>
</dbReference>
<dbReference type="AlphaFoldDB" id="A0A1D8B3J3"/>
<dbReference type="GO" id="GO:0034220">
    <property type="term" value="P:monoatomic ion transmembrane transport"/>
    <property type="evidence" value="ECO:0007669"/>
    <property type="project" value="UniProtKB-KW"/>
</dbReference>
<evidence type="ECO:0000256" key="5">
    <source>
        <dbReference type="ARBA" id="ARBA00023136"/>
    </source>
</evidence>
<evidence type="ECO:0000256" key="8">
    <source>
        <dbReference type="ARBA" id="ARBA00035585"/>
    </source>
</evidence>
<reference evidence="11 12" key="1">
    <citation type="submission" date="2016-09" db="EMBL/GenBank/DDBJ databases">
        <title>Complete genome sequence of Actinomyces hongkongensis HKU8.</title>
        <authorList>
            <person name="Gao Y.-X."/>
            <person name="Zhou Y.-Y."/>
            <person name="Xie Y."/>
            <person name="Wang M."/>
            <person name="Wang S.-J."/>
            <person name="Shen S.-G."/>
        </authorList>
    </citation>
    <scope>NUCLEOTIDE SEQUENCE [LARGE SCALE GENOMIC DNA]</scope>
    <source>
        <strain evidence="11 12">HKU8</strain>
    </source>
</reference>
<dbReference type="GO" id="GO:0005886">
    <property type="term" value="C:plasma membrane"/>
    <property type="evidence" value="ECO:0007669"/>
    <property type="project" value="UniProtKB-SubCell"/>
</dbReference>
<dbReference type="STRING" id="178339.BH719_07575"/>
<keyword evidence="4 10" id="KW-1133">Transmembrane helix</keyword>
<dbReference type="KEGG" id="phon:BH719_07575"/>